<evidence type="ECO:0000256" key="3">
    <source>
        <dbReference type="ARBA" id="ARBA00023163"/>
    </source>
</evidence>
<dbReference type="InterPro" id="IPR020449">
    <property type="entry name" value="Tscrpt_reg_AraC-type_HTH"/>
</dbReference>
<evidence type="ECO:0000313" key="5">
    <source>
        <dbReference type="EMBL" id="MFC0208855.1"/>
    </source>
</evidence>
<dbReference type="Proteomes" id="UP001589755">
    <property type="component" value="Unassembled WGS sequence"/>
</dbReference>
<dbReference type="InterPro" id="IPR047264">
    <property type="entry name" value="Cupin_HpaA-like_N"/>
</dbReference>
<keyword evidence="3" id="KW-0804">Transcription</keyword>
<dbReference type="InterPro" id="IPR009057">
    <property type="entry name" value="Homeodomain-like_sf"/>
</dbReference>
<dbReference type="Pfam" id="PF12833">
    <property type="entry name" value="HTH_18"/>
    <property type="match status" value="1"/>
</dbReference>
<protein>
    <submittedName>
        <fullName evidence="5">Helix-turn-helix domain-containing protein</fullName>
    </submittedName>
</protein>
<evidence type="ECO:0000256" key="2">
    <source>
        <dbReference type="ARBA" id="ARBA00023125"/>
    </source>
</evidence>
<keyword evidence="6" id="KW-1185">Reference proteome</keyword>
<dbReference type="PANTHER" id="PTHR46796:SF13">
    <property type="entry name" value="HTH-TYPE TRANSCRIPTIONAL ACTIVATOR RHAS"/>
    <property type="match status" value="1"/>
</dbReference>
<reference evidence="5 6" key="1">
    <citation type="submission" date="2024-09" db="EMBL/GenBank/DDBJ databases">
        <authorList>
            <person name="Sun Q."/>
            <person name="Mori K."/>
        </authorList>
    </citation>
    <scope>NUCLEOTIDE SEQUENCE [LARGE SCALE GENOMIC DNA]</scope>
    <source>
        <strain evidence="5 6">CCM 8543</strain>
    </source>
</reference>
<proteinExistence type="predicted"/>
<dbReference type="SMART" id="SM00342">
    <property type="entry name" value="HTH_ARAC"/>
    <property type="match status" value="1"/>
</dbReference>
<name>A0ABV6D866_9HYPH</name>
<comment type="caution">
    <text evidence="5">The sequence shown here is derived from an EMBL/GenBank/DDBJ whole genome shotgun (WGS) entry which is preliminary data.</text>
</comment>
<dbReference type="InterPro" id="IPR011051">
    <property type="entry name" value="RmlC_Cupin_sf"/>
</dbReference>
<organism evidence="5 6">
    <name type="scientific">Chelativorans intermedius</name>
    <dbReference type="NCBI Taxonomy" id="515947"/>
    <lineage>
        <taxon>Bacteria</taxon>
        <taxon>Pseudomonadati</taxon>
        <taxon>Pseudomonadota</taxon>
        <taxon>Alphaproteobacteria</taxon>
        <taxon>Hyphomicrobiales</taxon>
        <taxon>Phyllobacteriaceae</taxon>
        <taxon>Chelativorans</taxon>
    </lineage>
</organism>
<dbReference type="SUPFAM" id="SSF51182">
    <property type="entry name" value="RmlC-like cupins"/>
    <property type="match status" value="1"/>
</dbReference>
<keyword evidence="1" id="KW-0805">Transcription regulation</keyword>
<dbReference type="PANTHER" id="PTHR46796">
    <property type="entry name" value="HTH-TYPE TRANSCRIPTIONAL ACTIVATOR RHAS-RELATED"/>
    <property type="match status" value="1"/>
</dbReference>
<sequence>MNTRSIPNYRLYRAKTGESEDFWLHSETLPERSRLHNWEIALHRHEALFQLFTLEAGEGELLEAAGARQSFAAPCAIYIAPGAAHGFRFSRDADGLVMTVLADRLAAIGASDAAIARYLSATRVAVLERQETDSERLFLLAASIHEELHSARPGGELLLDAMVTEAVLRLARRGTRAQHRGKPPSARARDRERAAALEALLAAHCREHRPVGFYAAKLGLSAAHLNRIARREAGASVQALAARHLLRAARRDLVFTPTPVQAIAYSLGFQDPAYFNRFFKRQTGMTPGAFREAEREKLKA</sequence>
<dbReference type="RefSeq" id="WP_261518395.1">
    <property type="nucleotide sequence ID" value="NZ_JAODNW010000001.1"/>
</dbReference>
<gene>
    <name evidence="5" type="ORF">ACFFJ2_10650</name>
</gene>
<dbReference type="InterPro" id="IPR018060">
    <property type="entry name" value="HTH_AraC"/>
</dbReference>
<keyword evidence="2" id="KW-0238">DNA-binding</keyword>
<evidence type="ECO:0000259" key="4">
    <source>
        <dbReference type="PROSITE" id="PS01124"/>
    </source>
</evidence>
<evidence type="ECO:0000313" key="6">
    <source>
        <dbReference type="Proteomes" id="UP001589755"/>
    </source>
</evidence>
<dbReference type="PRINTS" id="PR00032">
    <property type="entry name" value="HTHARAC"/>
</dbReference>
<dbReference type="CDD" id="cd06999">
    <property type="entry name" value="cupin_HpaA-like_N"/>
    <property type="match status" value="1"/>
</dbReference>
<dbReference type="Gene3D" id="1.10.10.60">
    <property type="entry name" value="Homeodomain-like"/>
    <property type="match status" value="1"/>
</dbReference>
<evidence type="ECO:0000256" key="1">
    <source>
        <dbReference type="ARBA" id="ARBA00023015"/>
    </source>
</evidence>
<dbReference type="PROSITE" id="PS01124">
    <property type="entry name" value="HTH_ARAC_FAMILY_2"/>
    <property type="match status" value="1"/>
</dbReference>
<accession>A0ABV6D866</accession>
<dbReference type="EMBL" id="JBHLXD010000015">
    <property type="protein sequence ID" value="MFC0208855.1"/>
    <property type="molecule type" value="Genomic_DNA"/>
</dbReference>
<dbReference type="SUPFAM" id="SSF46689">
    <property type="entry name" value="Homeodomain-like"/>
    <property type="match status" value="1"/>
</dbReference>
<dbReference type="InterPro" id="IPR050204">
    <property type="entry name" value="AraC_XylS_family_regulators"/>
</dbReference>
<feature type="domain" description="HTH araC/xylS-type" evidence="4">
    <location>
        <begin position="195"/>
        <end position="293"/>
    </location>
</feature>